<feature type="domain" description="Gnk2-homologous" evidence="4">
    <location>
        <begin position="139"/>
        <end position="242"/>
    </location>
</feature>
<feature type="signal peptide" evidence="3">
    <location>
        <begin position="1"/>
        <end position="26"/>
    </location>
</feature>
<evidence type="ECO:0000256" key="2">
    <source>
        <dbReference type="ARBA" id="ARBA00022737"/>
    </source>
</evidence>
<keyword evidence="6" id="KW-1185">Reference proteome</keyword>
<name>A0AAV7GFA6_DENCH</name>
<dbReference type="InterPro" id="IPR002902">
    <property type="entry name" value="GNK2"/>
</dbReference>
<organism evidence="5 6">
    <name type="scientific">Dendrobium chrysotoxum</name>
    <name type="common">Orchid</name>
    <dbReference type="NCBI Taxonomy" id="161865"/>
    <lineage>
        <taxon>Eukaryota</taxon>
        <taxon>Viridiplantae</taxon>
        <taxon>Streptophyta</taxon>
        <taxon>Embryophyta</taxon>
        <taxon>Tracheophyta</taxon>
        <taxon>Spermatophyta</taxon>
        <taxon>Magnoliopsida</taxon>
        <taxon>Liliopsida</taxon>
        <taxon>Asparagales</taxon>
        <taxon>Orchidaceae</taxon>
        <taxon>Epidendroideae</taxon>
        <taxon>Malaxideae</taxon>
        <taxon>Dendrobiinae</taxon>
        <taxon>Dendrobium</taxon>
    </lineage>
</organism>
<dbReference type="EMBL" id="JAGFBR010000015">
    <property type="protein sequence ID" value="KAH0454584.1"/>
    <property type="molecule type" value="Genomic_DNA"/>
</dbReference>
<dbReference type="Gene3D" id="3.30.430.20">
    <property type="entry name" value="Gnk2 domain, C-X8-C-X2-C motif"/>
    <property type="match status" value="2"/>
</dbReference>
<accession>A0AAV7GFA6</accession>
<evidence type="ECO:0000256" key="3">
    <source>
        <dbReference type="SAM" id="SignalP"/>
    </source>
</evidence>
<dbReference type="CDD" id="cd23509">
    <property type="entry name" value="Gnk2-like"/>
    <property type="match status" value="2"/>
</dbReference>
<keyword evidence="1 3" id="KW-0732">Signal</keyword>
<dbReference type="PANTHER" id="PTHR32099:SF42">
    <property type="entry name" value="CYSTEINE-RICH RECEPTOR-LIKE PROTEIN KINASE 9-RELATED"/>
    <property type="match status" value="1"/>
</dbReference>
<reference evidence="5 6" key="1">
    <citation type="journal article" date="2021" name="Hortic Res">
        <title>Chromosome-scale assembly of the Dendrobium chrysotoxum genome enhances the understanding of orchid evolution.</title>
        <authorList>
            <person name="Zhang Y."/>
            <person name="Zhang G.Q."/>
            <person name="Zhang D."/>
            <person name="Liu X.D."/>
            <person name="Xu X.Y."/>
            <person name="Sun W.H."/>
            <person name="Yu X."/>
            <person name="Zhu X."/>
            <person name="Wang Z.W."/>
            <person name="Zhao X."/>
            <person name="Zhong W.Y."/>
            <person name="Chen H."/>
            <person name="Yin W.L."/>
            <person name="Huang T."/>
            <person name="Niu S.C."/>
            <person name="Liu Z.J."/>
        </authorList>
    </citation>
    <scope>NUCLEOTIDE SEQUENCE [LARGE SCALE GENOMIC DNA]</scope>
    <source>
        <strain evidence="5">Lindl</strain>
    </source>
</reference>
<keyword evidence="2" id="KW-0677">Repeat</keyword>
<evidence type="ECO:0000256" key="1">
    <source>
        <dbReference type="ARBA" id="ARBA00022729"/>
    </source>
</evidence>
<dbReference type="Pfam" id="PF01657">
    <property type="entry name" value="Stress-antifung"/>
    <property type="match status" value="2"/>
</dbReference>
<feature type="domain" description="Gnk2-homologous" evidence="4">
    <location>
        <begin position="31"/>
        <end position="135"/>
    </location>
</feature>
<protein>
    <recommendedName>
        <fullName evidence="4">Gnk2-homologous domain-containing protein</fullName>
    </recommendedName>
</protein>
<dbReference type="AlphaFoldDB" id="A0AAV7GFA6"/>
<dbReference type="PROSITE" id="PS51473">
    <property type="entry name" value="GNK2"/>
    <property type="match status" value="2"/>
</dbReference>
<sequence length="281" mass="30759">MWPPNSHLFLFSLLTFILSITVQTYSQVDQDNPFVADCHGENFTLSDPYDSNLRLLLNELIASTPKSPSFFFFNISTSPQIFGLAQCRPDVTSAVCSACLNNSAVASFNNKGCGLKKSFANRAGHCLLRYSDQTFYNRLEEKLFVYYLHTQNASASFNRRVNILMKSVMASAAAAVLKFAVRVANDSVDEPNIYGMGWCSMELSSNDCAQCLSNVLDGIPAGKNWGNGAFVSCHLRFETYQFYSNPPLLAPPPEAGAPPPEAGAPTPQAGGECLISEYLNL</sequence>
<feature type="chain" id="PRO_5043451203" description="Gnk2-homologous domain-containing protein" evidence="3">
    <location>
        <begin position="27"/>
        <end position="281"/>
    </location>
</feature>
<gene>
    <name evidence="5" type="ORF">IEQ34_016508</name>
</gene>
<comment type="caution">
    <text evidence="5">The sequence shown here is derived from an EMBL/GenBank/DDBJ whole genome shotgun (WGS) entry which is preliminary data.</text>
</comment>
<dbReference type="Proteomes" id="UP000775213">
    <property type="component" value="Unassembled WGS sequence"/>
</dbReference>
<dbReference type="InterPro" id="IPR038408">
    <property type="entry name" value="GNK2_sf"/>
</dbReference>
<dbReference type="PANTHER" id="PTHR32099">
    <property type="entry name" value="CYSTEINE-RICH REPEAT SECRETORY PROTEIN"/>
    <property type="match status" value="1"/>
</dbReference>
<proteinExistence type="predicted"/>
<evidence type="ECO:0000313" key="5">
    <source>
        <dbReference type="EMBL" id="KAH0454584.1"/>
    </source>
</evidence>
<evidence type="ECO:0000259" key="4">
    <source>
        <dbReference type="PROSITE" id="PS51473"/>
    </source>
</evidence>
<evidence type="ECO:0000313" key="6">
    <source>
        <dbReference type="Proteomes" id="UP000775213"/>
    </source>
</evidence>